<sequence>MTIKIKIKALPLDQIETVDTEMPQDQKGDTEDQPNVEATPMDDWFKKPNKPLTPDRPWTDEKSIDSRPPQKWISNIAKAR</sequence>
<dbReference type="EMBL" id="BKCJ011210452">
    <property type="protein sequence ID" value="GFD04253.1"/>
    <property type="molecule type" value="Genomic_DNA"/>
</dbReference>
<gene>
    <name evidence="2" type="ORF">Tci_876222</name>
</gene>
<proteinExistence type="predicted"/>
<dbReference type="AlphaFoldDB" id="A0A699T469"/>
<protein>
    <submittedName>
        <fullName evidence="2">Uncharacterized protein</fullName>
    </submittedName>
</protein>
<feature type="region of interest" description="Disordered" evidence="1">
    <location>
        <begin position="16"/>
        <end position="80"/>
    </location>
</feature>
<accession>A0A699T469</accession>
<evidence type="ECO:0000313" key="2">
    <source>
        <dbReference type="EMBL" id="GFD04253.1"/>
    </source>
</evidence>
<reference evidence="2" key="1">
    <citation type="journal article" date="2019" name="Sci. Rep.">
        <title>Draft genome of Tanacetum cinerariifolium, the natural source of mosquito coil.</title>
        <authorList>
            <person name="Yamashiro T."/>
            <person name="Shiraishi A."/>
            <person name="Satake H."/>
            <person name="Nakayama K."/>
        </authorList>
    </citation>
    <scope>NUCLEOTIDE SEQUENCE</scope>
</reference>
<comment type="caution">
    <text evidence="2">The sequence shown here is derived from an EMBL/GenBank/DDBJ whole genome shotgun (WGS) entry which is preliminary data.</text>
</comment>
<evidence type="ECO:0000256" key="1">
    <source>
        <dbReference type="SAM" id="MobiDB-lite"/>
    </source>
</evidence>
<name>A0A699T469_TANCI</name>
<organism evidence="2">
    <name type="scientific">Tanacetum cinerariifolium</name>
    <name type="common">Dalmatian daisy</name>
    <name type="synonym">Chrysanthemum cinerariifolium</name>
    <dbReference type="NCBI Taxonomy" id="118510"/>
    <lineage>
        <taxon>Eukaryota</taxon>
        <taxon>Viridiplantae</taxon>
        <taxon>Streptophyta</taxon>
        <taxon>Embryophyta</taxon>
        <taxon>Tracheophyta</taxon>
        <taxon>Spermatophyta</taxon>
        <taxon>Magnoliopsida</taxon>
        <taxon>eudicotyledons</taxon>
        <taxon>Gunneridae</taxon>
        <taxon>Pentapetalae</taxon>
        <taxon>asterids</taxon>
        <taxon>campanulids</taxon>
        <taxon>Asterales</taxon>
        <taxon>Asteraceae</taxon>
        <taxon>Asteroideae</taxon>
        <taxon>Anthemideae</taxon>
        <taxon>Anthemidinae</taxon>
        <taxon>Tanacetum</taxon>
    </lineage>
</organism>